<proteinExistence type="predicted"/>
<keyword evidence="8" id="KW-0472">Membrane</keyword>
<dbReference type="EMBL" id="CP025536">
    <property type="protein sequence ID" value="AUW96561.1"/>
    <property type="molecule type" value="Genomic_DNA"/>
</dbReference>
<dbReference type="PRINTS" id="PR00344">
    <property type="entry name" value="BCTRLSENSOR"/>
</dbReference>
<reference evidence="10 11" key="1">
    <citation type="submission" date="2017-12" db="EMBL/GenBank/DDBJ databases">
        <authorList>
            <person name="Hurst M.R.H."/>
        </authorList>
    </citation>
    <scope>NUCLEOTIDE SEQUENCE [LARGE SCALE GENOMIC DNA]</scope>
    <source>
        <strain evidence="10 11">TH11417</strain>
    </source>
</reference>
<gene>
    <name evidence="10" type="ORF">C0J00_05305</name>
</gene>
<keyword evidence="4" id="KW-0597">Phosphoprotein</keyword>
<comment type="subcellular location">
    <subcellularLocation>
        <location evidence="2">Membrane</location>
    </subcellularLocation>
</comment>
<dbReference type="InterPro" id="IPR003594">
    <property type="entry name" value="HATPase_dom"/>
</dbReference>
<dbReference type="EC" id="2.7.13.3" evidence="3"/>
<dbReference type="CDD" id="cd00075">
    <property type="entry name" value="HATPase"/>
    <property type="match status" value="1"/>
</dbReference>
<organism evidence="10 11">
    <name type="scientific">Streptococcus pluranimalium</name>
    <dbReference type="NCBI Taxonomy" id="82348"/>
    <lineage>
        <taxon>Bacteria</taxon>
        <taxon>Bacillati</taxon>
        <taxon>Bacillota</taxon>
        <taxon>Bacilli</taxon>
        <taxon>Lactobacillales</taxon>
        <taxon>Streptococcaceae</taxon>
        <taxon>Streptococcus</taxon>
    </lineage>
</organism>
<dbReference type="FunFam" id="3.30.565.10:FF:000006">
    <property type="entry name" value="Sensor histidine kinase WalK"/>
    <property type="match status" value="1"/>
</dbReference>
<evidence type="ECO:0000256" key="1">
    <source>
        <dbReference type="ARBA" id="ARBA00000085"/>
    </source>
</evidence>
<reference evidence="10 11" key="2">
    <citation type="submission" date="2018-02" db="EMBL/GenBank/DDBJ databases">
        <title>Whole genome sequencing analysis of Streptococcus pluranimalium isolated from cattle infected mastitis in China.</title>
        <authorList>
            <person name="Zhang J.-R."/>
            <person name="Hu G.-Z."/>
        </authorList>
    </citation>
    <scope>NUCLEOTIDE SEQUENCE [LARGE SCALE GENOMIC DNA]</scope>
    <source>
        <strain evidence="10 11">TH11417</strain>
    </source>
</reference>
<evidence type="ECO:0000256" key="3">
    <source>
        <dbReference type="ARBA" id="ARBA00012438"/>
    </source>
</evidence>
<dbReference type="Proteomes" id="UP000238956">
    <property type="component" value="Chromosome"/>
</dbReference>
<dbReference type="Gene3D" id="3.30.565.10">
    <property type="entry name" value="Histidine kinase-like ATPase, C-terminal domain"/>
    <property type="match status" value="1"/>
</dbReference>
<dbReference type="AlphaFoldDB" id="A0A2L0D4Q8"/>
<evidence type="ECO:0000313" key="11">
    <source>
        <dbReference type="Proteomes" id="UP000238956"/>
    </source>
</evidence>
<evidence type="ECO:0000256" key="8">
    <source>
        <dbReference type="SAM" id="Phobius"/>
    </source>
</evidence>
<dbReference type="GeneID" id="98393323"/>
<dbReference type="SMART" id="SM00388">
    <property type="entry name" value="HisKA"/>
    <property type="match status" value="1"/>
</dbReference>
<dbReference type="CDD" id="cd00082">
    <property type="entry name" value="HisKA"/>
    <property type="match status" value="1"/>
</dbReference>
<keyword evidence="6 10" id="KW-0418">Kinase</keyword>
<dbReference type="Gene3D" id="1.10.287.130">
    <property type="match status" value="1"/>
</dbReference>
<dbReference type="RefSeq" id="WP_104967888.1">
    <property type="nucleotide sequence ID" value="NZ_CP025536.1"/>
</dbReference>
<dbReference type="InterPro" id="IPR036097">
    <property type="entry name" value="HisK_dim/P_sf"/>
</dbReference>
<dbReference type="Pfam" id="PF02518">
    <property type="entry name" value="HATPase_c"/>
    <property type="match status" value="1"/>
</dbReference>
<dbReference type="InterPro" id="IPR003661">
    <property type="entry name" value="HisK_dim/P_dom"/>
</dbReference>
<evidence type="ECO:0000256" key="7">
    <source>
        <dbReference type="ARBA" id="ARBA00023012"/>
    </source>
</evidence>
<dbReference type="InterPro" id="IPR004358">
    <property type="entry name" value="Sig_transdc_His_kin-like_C"/>
</dbReference>
<dbReference type="InterPro" id="IPR050351">
    <property type="entry name" value="BphY/WalK/GraS-like"/>
</dbReference>
<dbReference type="GO" id="GO:0000155">
    <property type="term" value="F:phosphorelay sensor kinase activity"/>
    <property type="evidence" value="ECO:0007669"/>
    <property type="project" value="InterPro"/>
</dbReference>
<dbReference type="GO" id="GO:0016036">
    <property type="term" value="P:cellular response to phosphate starvation"/>
    <property type="evidence" value="ECO:0007669"/>
    <property type="project" value="TreeGrafter"/>
</dbReference>
<keyword evidence="11" id="KW-1185">Reference proteome</keyword>
<keyword evidence="8" id="KW-0812">Transmembrane</keyword>
<dbReference type="PANTHER" id="PTHR45453:SF1">
    <property type="entry name" value="PHOSPHATE REGULON SENSOR PROTEIN PHOR"/>
    <property type="match status" value="1"/>
</dbReference>
<feature type="domain" description="Histidine kinase" evidence="9">
    <location>
        <begin position="223"/>
        <end position="434"/>
    </location>
</feature>
<keyword evidence="5" id="KW-0808">Transferase</keyword>
<dbReference type="OrthoDB" id="9813151at2"/>
<keyword evidence="7" id="KW-0902">Two-component regulatory system</keyword>
<dbReference type="SMART" id="SM00387">
    <property type="entry name" value="HATPase_c"/>
    <property type="match status" value="1"/>
</dbReference>
<dbReference type="Pfam" id="PF00512">
    <property type="entry name" value="HisKA"/>
    <property type="match status" value="1"/>
</dbReference>
<evidence type="ECO:0000259" key="9">
    <source>
        <dbReference type="PROSITE" id="PS50109"/>
    </source>
</evidence>
<keyword evidence="8" id="KW-1133">Transmembrane helix</keyword>
<feature type="transmembrane region" description="Helical" evidence="8">
    <location>
        <begin position="180"/>
        <end position="203"/>
    </location>
</feature>
<dbReference type="KEGG" id="splr:C0J00_05305"/>
<dbReference type="PROSITE" id="PS50109">
    <property type="entry name" value="HIS_KIN"/>
    <property type="match status" value="1"/>
</dbReference>
<dbReference type="GO" id="GO:0004721">
    <property type="term" value="F:phosphoprotein phosphatase activity"/>
    <property type="evidence" value="ECO:0007669"/>
    <property type="project" value="TreeGrafter"/>
</dbReference>
<feature type="transmembrane region" description="Helical" evidence="8">
    <location>
        <begin position="20"/>
        <end position="39"/>
    </location>
</feature>
<name>A0A2L0D4Q8_9STRE</name>
<evidence type="ECO:0000256" key="5">
    <source>
        <dbReference type="ARBA" id="ARBA00022679"/>
    </source>
</evidence>
<comment type="catalytic activity">
    <reaction evidence="1">
        <text>ATP + protein L-histidine = ADP + protein N-phospho-L-histidine.</text>
        <dbReference type="EC" id="2.7.13.3"/>
    </reaction>
</comment>
<dbReference type="SUPFAM" id="SSF47384">
    <property type="entry name" value="Homodimeric domain of signal transducing histidine kinase"/>
    <property type="match status" value="1"/>
</dbReference>
<dbReference type="SUPFAM" id="SSF55874">
    <property type="entry name" value="ATPase domain of HSP90 chaperone/DNA topoisomerase II/histidine kinase"/>
    <property type="match status" value="1"/>
</dbReference>
<dbReference type="GO" id="GO:0005886">
    <property type="term" value="C:plasma membrane"/>
    <property type="evidence" value="ECO:0007669"/>
    <property type="project" value="TreeGrafter"/>
</dbReference>
<evidence type="ECO:0000256" key="2">
    <source>
        <dbReference type="ARBA" id="ARBA00004370"/>
    </source>
</evidence>
<evidence type="ECO:0000313" key="10">
    <source>
        <dbReference type="EMBL" id="AUW96561.1"/>
    </source>
</evidence>
<accession>A0A2L0D4Q8</accession>
<dbReference type="PANTHER" id="PTHR45453">
    <property type="entry name" value="PHOSPHATE REGULON SENSOR PROTEIN PHOR"/>
    <property type="match status" value="1"/>
</dbReference>
<dbReference type="InterPro" id="IPR005467">
    <property type="entry name" value="His_kinase_dom"/>
</dbReference>
<evidence type="ECO:0000256" key="6">
    <source>
        <dbReference type="ARBA" id="ARBA00022777"/>
    </source>
</evidence>
<dbReference type="InterPro" id="IPR036890">
    <property type="entry name" value="HATPase_C_sf"/>
</dbReference>
<protein>
    <recommendedName>
        <fullName evidence="3">histidine kinase</fullName>
        <ecNumber evidence="3">2.7.13.3</ecNumber>
    </recommendedName>
</protein>
<sequence length="434" mass="49886">MHKYIQKKIHSDNFKPFIHFMMVFTAIFFVMTIIILQIMRLGLYSSTDNSLKRARYSAASYIAMTMARNYSWSSDGDGFGITIDPSKFKHNDDLAVLDIIVFDRFGEVINTVDAYSEFSSIKLNKKQLNRIVKETHINTYGHAENYRSVTLEVTDLAYPQVKYISFLASTRQLDEAFDRYVNVIISIMIIFWLISVITSVYLAKWSRKPIIASYEKQKSFVENASHELRTPLAVLQNRLETLFRKPNDTILEHSESIAASLDEVRNMRMLTTNLLNLARRDDGIDPNIEDISPTFFDDVFKNYQLIAQENDKELMVMNHLKRPIKSDKTLIKQLMTILVDNALKYTKKQGIISISVETKGRRLWLRVSDNGLGISDDDKSKIFDRFYRVDKARTRQSGGFGLGLSLAKQIVDTLGGEITVKDNTPQGTIFDVFL</sequence>
<evidence type="ECO:0000256" key="4">
    <source>
        <dbReference type="ARBA" id="ARBA00022553"/>
    </source>
</evidence>